<feature type="transmembrane region" description="Helical" evidence="7">
    <location>
        <begin position="6"/>
        <end position="26"/>
    </location>
</feature>
<evidence type="ECO:0000256" key="4">
    <source>
        <dbReference type="ARBA" id="ARBA00022679"/>
    </source>
</evidence>
<evidence type="ECO:0000259" key="8">
    <source>
        <dbReference type="PROSITE" id="PS50109"/>
    </source>
</evidence>
<evidence type="ECO:0000256" key="6">
    <source>
        <dbReference type="ARBA" id="ARBA00023012"/>
    </source>
</evidence>
<keyword evidence="10" id="KW-1185">Reference proteome</keyword>
<keyword evidence="6" id="KW-0902">Two-component regulatory system</keyword>
<organism evidence="9 10">
    <name type="scientific">Phocaeicola salanitronis (strain DSM 18170 / JCM 13657 / CCUG 60908 / BL78)</name>
    <name type="common">Bacteroides salanitronis</name>
    <dbReference type="NCBI Taxonomy" id="667015"/>
    <lineage>
        <taxon>Bacteria</taxon>
        <taxon>Pseudomonadati</taxon>
        <taxon>Bacteroidota</taxon>
        <taxon>Bacteroidia</taxon>
        <taxon>Bacteroidales</taxon>
        <taxon>Bacteroidaceae</taxon>
        <taxon>Phocaeicola</taxon>
    </lineage>
</organism>
<evidence type="ECO:0000256" key="3">
    <source>
        <dbReference type="ARBA" id="ARBA00022553"/>
    </source>
</evidence>
<dbReference type="Gene3D" id="1.10.287.130">
    <property type="match status" value="1"/>
</dbReference>
<dbReference type="InterPro" id="IPR004358">
    <property type="entry name" value="Sig_transdc_His_kin-like_C"/>
</dbReference>
<dbReference type="Pfam" id="PF00512">
    <property type="entry name" value="HisKA"/>
    <property type="match status" value="1"/>
</dbReference>
<dbReference type="InterPro" id="IPR003661">
    <property type="entry name" value="HisK_dim/P_dom"/>
</dbReference>
<dbReference type="SUPFAM" id="SSF55874">
    <property type="entry name" value="ATPase domain of HSP90 chaperone/DNA topoisomerase II/histidine kinase"/>
    <property type="match status" value="1"/>
</dbReference>
<dbReference type="CDD" id="cd00075">
    <property type="entry name" value="HATPase"/>
    <property type="match status" value="1"/>
</dbReference>
<sequence length="457" mass="51725">MKEIRHLRWIALIALLAIAELQYVWLANSYRLARESLRMKADEVFREASLEEAFHRMSVYKERKFGRKDTLLSMKFEVDTTTSAFQNMPNRWLMSSIHTSLQDYIYTEVHLDVSLPVLDSIYAHMLDSVGIRAEVASCIVDSTGRVLRASVGKDLHREGILKTDSLMLDFDEARFVQGIITNPYWVIARRMTLVLIATVLIIAVAVVCVVWQVRIILRQDKVAKLREDFSYAMIHDMKTPLSSIVMGTRILETGRLDSQPEKRAQYFRILREEGEHLISLTNKVLTLAKLEHRQLRLDKTECLLRPMLEDLAAKYQAKAEKPIRYVWKLDALAVYADEEFLREALSNLIDNAVKYSGSEVEITFASAKRADGSIAVSVRDNGLGIPLKDQAKIFEKYERASAASRSRGGGAPGFGLGLNYVLRIVEAHGGTVKLESIEGEYSEFTLVFPKGTTEGTG</sequence>
<dbReference type="PANTHER" id="PTHR43711:SF31">
    <property type="entry name" value="HISTIDINE KINASE"/>
    <property type="match status" value="1"/>
</dbReference>
<dbReference type="RefSeq" id="WP_013618790.1">
    <property type="nucleotide sequence ID" value="NC_015164.1"/>
</dbReference>
<feature type="domain" description="Histidine kinase" evidence="8">
    <location>
        <begin position="232"/>
        <end position="452"/>
    </location>
</feature>
<dbReference type="GO" id="GO:0000155">
    <property type="term" value="F:phosphorelay sensor kinase activity"/>
    <property type="evidence" value="ECO:0007669"/>
    <property type="project" value="InterPro"/>
</dbReference>
<dbReference type="InterPro" id="IPR005467">
    <property type="entry name" value="His_kinase_dom"/>
</dbReference>
<keyword evidence="7" id="KW-0812">Transmembrane</keyword>
<dbReference type="PROSITE" id="PS50109">
    <property type="entry name" value="HIS_KIN"/>
    <property type="match status" value="1"/>
</dbReference>
<evidence type="ECO:0000313" key="9">
    <source>
        <dbReference type="EMBL" id="ADY37417.1"/>
    </source>
</evidence>
<evidence type="ECO:0000256" key="1">
    <source>
        <dbReference type="ARBA" id="ARBA00000085"/>
    </source>
</evidence>
<keyword evidence="3" id="KW-0597">Phosphoprotein</keyword>
<dbReference type="Pfam" id="PF02518">
    <property type="entry name" value="HATPase_c"/>
    <property type="match status" value="1"/>
</dbReference>
<keyword evidence="5 9" id="KW-0418">Kinase</keyword>
<dbReference type="OrthoDB" id="9808898at2"/>
<keyword evidence="7" id="KW-0472">Membrane</keyword>
<evidence type="ECO:0000256" key="5">
    <source>
        <dbReference type="ARBA" id="ARBA00022777"/>
    </source>
</evidence>
<gene>
    <name evidence="9" type="ordered locus">Bacsa_2886</name>
</gene>
<protein>
    <recommendedName>
        <fullName evidence="2">histidine kinase</fullName>
        <ecNumber evidence="2">2.7.13.3</ecNumber>
    </recommendedName>
</protein>
<evidence type="ECO:0000256" key="2">
    <source>
        <dbReference type="ARBA" id="ARBA00012438"/>
    </source>
</evidence>
<feature type="transmembrane region" description="Helical" evidence="7">
    <location>
        <begin position="193"/>
        <end position="213"/>
    </location>
</feature>
<dbReference type="PANTHER" id="PTHR43711">
    <property type="entry name" value="TWO-COMPONENT HISTIDINE KINASE"/>
    <property type="match status" value="1"/>
</dbReference>
<dbReference type="InterPro" id="IPR003594">
    <property type="entry name" value="HATPase_dom"/>
</dbReference>
<dbReference type="KEGG" id="bsa:Bacsa_2886"/>
<keyword evidence="7" id="KW-1133">Transmembrane helix</keyword>
<keyword evidence="4" id="KW-0808">Transferase</keyword>
<dbReference type="InterPro" id="IPR036097">
    <property type="entry name" value="HisK_dim/P_sf"/>
</dbReference>
<dbReference type="Gene3D" id="3.30.565.10">
    <property type="entry name" value="Histidine kinase-like ATPase, C-terminal domain"/>
    <property type="match status" value="1"/>
</dbReference>
<evidence type="ECO:0000313" key="10">
    <source>
        <dbReference type="Proteomes" id="UP000007486"/>
    </source>
</evidence>
<dbReference type="STRING" id="667015.Bacsa_2886"/>
<dbReference type="CDD" id="cd00082">
    <property type="entry name" value="HisKA"/>
    <property type="match status" value="1"/>
</dbReference>
<proteinExistence type="predicted"/>
<dbReference type="PRINTS" id="PR00344">
    <property type="entry name" value="BCTRLSENSOR"/>
</dbReference>
<dbReference type="InterPro" id="IPR050736">
    <property type="entry name" value="Sensor_HK_Regulatory"/>
</dbReference>
<dbReference type="EC" id="2.7.13.3" evidence="2"/>
<comment type="catalytic activity">
    <reaction evidence="1">
        <text>ATP + protein L-histidine = ADP + protein N-phospho-L-histidine.</text>
        <dbReference type="EC" id="2.7.13.3"/>
    </reaction>
</comment>
<name>F0R1H3_PHOSB</name>
<dbReference type="SUPFAM" id="SSF47384">
    <property type="entry name" value="Homodimeric domain of signal transducing histidine kinase"/>
    <property type="match status" value="1"/>
</dbReference>
<dbReference type="SMART" id="SM00388">
    <property type="entry name" value="HisKA"/>
    <property type="match status" value="1"/>
</dbReference>
<dbReference type="SMART" id="SM00387">
    <property type="entry name" value="HATPase_c"/>
    <property type="match status" value="1"/>
</dbReference>
<accession>F0R1H3</accession>
<evidence type="ECO:0000256" key="7">
    <source>
        <dbReference type="SAM" id="Phobius"/>
    </source>
</evidence>
<dbReference type="HOGENOM" id="CLU_026375_3_1_10"/>
<dbReference type="EMBL" id="CP002530">
    <property type="protein sequence ID" value="ADY37417.1"/>
    <property type="molecule type" value="Genomic_DNA"/>
</dbReference>
<reference evidence="9 10" key="1">
    <citation type="journal article" date="2011" name="Stand. Genomic Sci.">
        <title>Complete genome sequence of Bacteroides salanitronis type strain (BL78).</title>
        <authorList>
            <person name="Gronow S."/>
            <person name="Held B."/>
            <person name="Lucas S."/>
            <person name="Lapidus A."/>
            <person name="Del Rio T.G."/>
            <person name="Nolan M."/>
            <person name="Tice H."/>
            <person name="Deshpande S."/>
            <person name="Cheng J.F."/>
            <person name="Pitluck S."/>
            <person name="Liolios K."/>
            <person name="Pagani I."/>
            <person name="Ivanova N."/>
            <person name="Mavromatis K."/>
            <person name="Pati A."/>
            <person name="Tapia R."/>
            <person name="Han C."/>
            <person name="Goodwin L."/>
            <person name="Chen A."/>
            <person name="Palaniappan K."/>
            <person name="Land M."/>
            <person name="Hauser L."/>
            <person name="Chang Y.J."/>
            <person name="Jeffries C.D."/>
            <person name="Brambilla E.M."/>
            <person name="Rohde M."/>
            <person name="Goker M."/>
            <person name="Detter J.C."/>
            <person name="Woyke T."/>
            <person name="Bristow J."/>
            <person name="Markowitz V."/>
            <person name="Hugenholtz P."/>
            <person name="Kyrpides N.C."/>
            <person name="Klenk H.P."/>
            <person name="Eisen J.A."/>
        </authorList>
    </citation>
    <scope>NUCLEOTIDE SEQUENCE [LARGE SCALE GENOMIC DNA]</scope>
    <source>
        <strain evidence="9 10">DSM 18170</strain>
    </source>
</reference>
<dbReference type="eggNOG" id="COG2205">
    <property type="taxonomic scope" value="Bacteria"/>
</dbReference>
<dbReference type="AlphaFoldDB" id="F0R1H3"/>
<dbReference type="Proteomes" id="UP000007486">
    <property type="component" value="Chromosome"/>
</dbReference>
<dbReference type="InterPro" id="IPR036890">
    <property type="entry name" value="HATPase_C_sf"/>
</dbReference>